<feature type="transmembrane region" description="Helical" evidence="8">
    <location>
        <begin position="451"/>
        <end position="473"/>
    </location>
</feature>
<evidence type="ECO:0000313" key="11">
    <source>
        <dbReference type="Proteomes" id="UP000801428"/>
    </source>
</evidence>
<dbReference type="OrthoDB" id="4078873at2759"/>
<feature type="region of interest" description="Disordered" evidence="7">
    <location>
        <begin position="1"/>
        <end position="21"/>
    </location>
</feature>
<proteinExistence type="inferred from homology"/>
<feature type="transmembrane region" description="Helical" evidence="8">
    <location>
        <begin position="359"/>
        <end position="379"/>
    </location>
</feature>
<dbReference type="Gene3D" id="1.20.1250.20">
    <property type="entry name" value="MFS general substrate transporter like domains"/>
    <property type="match status" value="2"/>
</dbReference>
<feature type="transmembrane region" description="Helical" evidence="8">
    <location>
        <begin position="147"/>
        <end position="164"/>
    </location>
</feature>
<dbReference type="PANTHER" id="PTHR23501">
    <property type="entry name" value="MAJOR FACILITATOR SUPERFAMILY"/>
    <property type="match status" value="1"/>
</dbReference>
<evidence type="ECO:0000256" key="1">
    <source>
        <dbReference type="ARBA" id="ARBA00004141"/>
    </source>
</evidence>
<organism evidence="10 11">
    <name type="scientific">Curvularia kusanoi</name>
    <name type="common">Cochliobolus kusanoi</name>
    <dbReference type="NCBI Taxonomy" id="90978"/>
    <lineage>
        <taxon>Eukaryota</taxon>
        <taxon>Fungi</taxon>
        <taxon>Dikarya</taxon>
        <taxon>Ascomycota</taxon>
        <taxon>Pezizomycotina</taxon>
        <taxon>Dothideomycetes</taxon>
        <taxon>Pleosporomycetidae</taxon>
        <taxon>Pleosporales</taxon>
        <taxon>Pleosporineae</taxon>
        <taxon>Pleosporaceae</taxon>
        <taxon>Curvularia</taxon>
    </lineage>
</organism>
<feature type="transmembrane region" description="Helical" evidence="8">
    <location>
        <begin position="399"/>
        <end position="419"/>
    </location>
</feature>
<keyword evidence="6 8" id="KW-0472">Membrane</keyword>
<dbReference type="GO" id="GO:0005886">
    <property type="term" value="C:plasma membrane"/>
    <property type="evidence" value="ECO:0007669"/>
    <property type="project" value="TreeGrafter"/>
</dbReference>
<dbReference type="InterPro" id="IPR011701">
    <property type="entry name" value="MFS"/>
</dbReference>
<dbReference type="EMBL" id="SWKU01000008">
    <property type="protein sequence ID" value="KAF3004125.1"/>
    <property type="molecule type" value="Genomic_DNA"/>
</dbReference>
<reference evidence="10" key="1">
    <citation type="submission" date="2019-04" db="EMBL/GenBank/DDBJ databases">
        <title>Sequencing of skin fungus with MAO and IRED activity.</title>
        <authorList>
            <person name="Marsaioli A.J."/>
            <person name="Bonatto J.M.C."/>
            <person name="Reis Junior O."/>
        </authorList>
    </citation>
    <scope>NUCLEOTIDE SEQUENCE</scope>
    <source>
        <strain evidence="10">30M1</strain>
    </source>
</reference>
<feature type="transmembrane region" description="Helical" evidence="8">
    <location>
        <begin position="319"/>
        <end position="339"/>
    </location>
</feature>
<evidence type="ECO:0000256" key="4">
    <source>
        <dbReference type="ARBA" id="ARBA00022692"/>
    </source>
</evidence>
<evidence type="ECO:0000256" key="7">
    <source>
        <dbReference type="SAM" id="MobiDB-lite"/>
    </source>
</evidence>
<name>A0A9P4TET7_CURKU</name>
<dbReference type="GO" id="GO:0022857">
    <property type="term" value="F:transmembrane transporter activity"/>
    <property type="evidence" value="ECO:0007669"/>
    <property type="project" value="InterPro"/>
</dbReference>
<feature type="transmembrane region" description="Helical" evidence="8">
    <location>
        <begin position="235"/>
        <end position="257"/>
    </location>
</feature>
<feature type="transmembrane region" description="Helical" evidence="8">
    <location>
        <begin position="79"/>
        <end position="96"/>
    </location>
</feature>
<feature type="transmembrane region" description="Helical" evidence="8">
    <location>
        <begin position="485"/>
        <end position="513"/>
    </location>
</feature>
<dbReference type="PROSITE" id="PS50850">
    <property type="entry name" value="MFS"/>
    <property type="match status" value="1"/>
</dbReference>
<evidence type="ECO:0000256" key="2">
    <source>
        <dbReference type="ARBA" id="ARBA00008335"/>
    </source>
</evidence>
<accession>A0A9P4TET7</accession>
<feature type="transmembrane region" description="Helical" evidence="8">
    <location>
        <begin position="283"/>
        <end position="307"/>
    </location>
</feature>
<feature type="transmembrane region" description="Helical" evidence="8">
    <location>
        <begin position="426"/>
        <end position="445"/>
    </location>
</feature>
<dbReference type="Proteomes" id="UP000801428">
    <property type="component" value="Unassembled WGS sequence"/>
</dbReference>
<evidence type="ECO:0000256" key="6">
    <source>
        <dbReference type="ARBA" id="ARBA00023136"/>
    </source>
</evidence>
<evidence type="ECO:0000256" key="5">
    <source>
        <dbReference type="ARBA" id="ARBA00022989"/>
    </source>
</evidence>
<dbReference type="InterPro" id="IPR020846">
    <property type="entry name" value="MFS_dom"/>
</dbReference>
<evidence type="ECO:0000256" key="3">
    <source>
        <dbReference type="ARBA" id="ARBA00022448"/>
    </source>
</evidence>
<evidence type="ECO:0000256" key="8">
    <source>
        <dbReference type="SAM" id="Phobius"/>
    </source>
</evidence>
<feature type="transmembrane region" description="Helical" evidence="8">
    <location>
        <begin position="566"/>
        <end position="585"/>
    </location>
</feature>
<keyword evidence="3" id="KW-0813">Transport</keyword>
<comment type="caution">
    <text evidence="10">The sequence shown here is derived from an EMBL/GenBank/DDBJ whole genome shotgun (WGS) entry which is preliminary data.</text>
</comment>
<comment type="similarity">
    <text evidence="2">Belongs to the major facilitator superfamily.</text>
</comment>
<feature type="domain" description="Major facilitator superfamily (MFS) profile" evidence="9">
    <location>
        <begin position="82"/>
        <end position="589"/>
    </location>
</feature>
<comment type="subcellular location">
    <subcellularLocation>
        <location evidence="1">Membrane</location>
        <topology evidence="1">Multi-pass membrane protein</topology>
    </subcellularLocation>
</comment>
<dbReference type="FunFam" id="1.20.1250.20:FF:000284">
    <property type="entry name" value="Siderophore iron transporter mirB"/>
    <property type="match status" value="1"/>
</dbReference>
<dbReference type="PANTHER" id="PTHR23501:SF3">
    <property type="entry name" value="MAJOR FACILITATOR SUPERFAMILY (MFS) PROFILE DOMAIN-CONTAINING PROTEIN"/>
    <property type="match status" value="1"/>
</dbReference>
<evidence type="ECO:0000259" key="9">
    <source>
        <dbReference type="PROSITE" id="PS50850"/>
    </source>
</evidence>
<evidence type="ECO:0000313" key="10">
    <source>
        <dbReference type="EMBL" id="KAF3004125.1"/>
    </source>
</evidence>
<feature type="transmembrane region" description="Helical" evidence="8">
    <location>
        <begin position="116"/>
        <end position="135"/>
    </location>
</feature>
<feature type="transmembrane region" description="Helical" evidence="8">
    <location>
        <begin position="176"/>
        <end position="194"/>
    </location>
</feature>
<dbReference type="SUPFAM" id="SSF103473">
    <property type="entry name" value="MFS general substrate transporter"/>
    <property type="match status" value="2"/>
</dbReference>
<dbReference type="Pfam" id="PF07690">
    <property type="entry name" value="MFS_1"/>
    <property type="match status" value="1"/>
</dbReference>
<dbReference type="AlphaFoldDB" id="A0A9P4TET7"/>
<gene>
    <name evidence="10" type="ORF">E8E13_004644</name>
</gene>
<keyword evidence="5 8" id="KW-1133">Transmembrane helix</keyword>
<keyword evidence="11" id="KW-1185">Reference proteome</keyword>
<keyword evidence="4 8" id="KW-0812">Transmembrane</keyword>
<sequence>MRNPFRSGPALEHPVADHGNTETKDINKAVEAGQAPVVDVKHPVDNSDGDSGIESFTSGAQDGVKKMEATTTVWDKKSLVAAYIMMWIITFVDAMQQGASNTLGAYVTSAFFQHSLTAYTGVMAGIIGGVLKLPLAKILDIFGRPQGFALMAAFLVVGLILMAACNSVQVYAAAQIFYWIGYNGMSYVIAIFIADTSHLKNRAFMFAYVSSPYIITVWITGPLAAAYLAGPGWRWFYGSFAIITIVVVAPLLALFWVNYRKAVRAGIIVPTKSNRSFAESIKYYIIEFDLGGLLLLMGGLVFLLLPFNLYSYQEGQWKSAFVISFLVIGVLLLIGFVLYEKFIAPKSFMPFELLLDRTIFGACIVSGVFFISFYVWNAYFYSYLTVVTGLNVTQATYVVNIYSIGACFWSLIVGVLIRWTGRFKWIALYFGVPTSMLGVGLMIHFRNDPDVGVGFIVLSQILIAFAGGAIVITEQMAAMAATTHQYVAVVLAVEGMFSSVGGGIGGSISAALWTGVFPKKLAEYLPADAQAELMLIYGDIIKQTSYPKGSPTRLAIERAYADSQRLMAITSTAVLVIALGAVLMWRDIKVKDFKQVKGRVL</sequence>
<dbReference type="InterPro" id="IPR036259">
    <property type="entry name" value="MFS_trans_sf"/>
</dbReference>
<feature type="transmembrane region" description="Helical" evidence="8">
    <location>
        <begin position="206"/>
        <end position="229"/>
    </location>
</feature>
<protein>
    <recommendedName>
        <fullName evidence="9">Major facilitator superfamily (MFS) profile domain-containing protein</fullName>
    </recommendedName>
</protein>